<feature type="non-terminal residue" evidence="2">
    <location>
        <position position="208"/>
    </location>
</feature>
<keyword evidence="1" id="KW-1133">Transmembrane helix</keyword>
<keyword evidence="1" id="KW-0472">Membrane</keyword>
<keyword evidence="1" id="KW-0812">Transmembrane</keyword>
<dbReference type="PANTHER" id="PTHR35043">
    <property type="entry name" value="TRANSCRIPTION FACTOR DOMAIN-CONTAINING PROTEIN"/>
    <property type="match status" value="1"/>
</dbReference>
<sequence length="208" mass="22969">RKLSDIILGCLTTIFACTWVSVHPNVPAPGQSAVRLALRRFMIMMVGVIAPEVVVFFAARQFLVSRKFAETFGVSMTHGFFFSMGGFVAYLFGHPPLPPSEIDDQIHNKTGAAYLSDMRAVSAEEIMDRSKGDGLSKGVALLQGLWFITQSLTRQIQHLPITELEVATLAFATLNIFTWLLWWNKPLDVHLPIVIGPDMAAVENGPPE</sequence>
<reference evidence="2" key="1">
    <citation type="submission" date="2023-03" db="EMBL/GenBank/DDBJ databases">
        <title>Massive genome expansion in bonnet fungi (Mycena s.s.) driven by repeated elements and novel gene families across ecological guilds.</title>
        <authorList>
            <consortium name="Lawrence Berkeley National Laboratory"/>
            <person name="Harder C.B."/>
            <person name="Miyauchi S."/>
            <person name="Viragh M."/>
            <person name="Kuo A."/>
            <person name="Thoen E."/>
            <person name="Andreopoulos B."/>
            <person name="Lu D."/>
            <person name="Skrede I."/>
            <person name="Drula E."/>
            <person name="Henrissat B."/>
            <person name="Morin E."/>
            <person name="Kohler A."/>
            <person name="Barry K."/>
            <person name="LaButti K."/>
            <person name="Morin E."/>
            <person name="Salamov A."/>
            <person name="Lipzen A."/>
            <person name="Mereny Z."/>
            <person name="Hegedus B."/>
            <person name="Baldrian P."/>
            <person name="Stursova M."/>
            <person name="Weitz H."/>
            <person name="Taylor A."/>
            <person name="Grigoriev I.V."/>
            <person name="Nagy L.G."/>
            <person name="Martin F."/>
            <person name="Kauserud H."/>
        </authorList>
    </citation>
    <scope>NUCLEOTIDE SEQUENCE</scope>
    <source>
        <strain evidence="2">CBHHK067</strain>
    </source>
</reference>
<feature type="non-terminal residue" evidence="2">
    <location>
        <position position="1"/>
    </location>
</feature>
<evidence type="ECO:0000256" key="1">
    <source>
        <dbReference type="SAM" id="Phobius"/>
    </source>
</evidence>
<feature type="transmembrane region" description="Helical" evidence="1">
    <location>
        <begin position="71"/>
        <end position="92"/>
    </location>
</feature>
<dbReference type="Proteomes" id="UP001221757">
    <property type="component" value="Unassembled WGS sequence"/>
</dbReference>
<protein>
    <submittedName>
        <fullName evidence="2">Uncharacterized protein</fullName>
    </submittedName>
</protein>
<dbReference type="AlphaFoldDB" id="A0AAD7G5W5"/>
<dbReference type="EMBL" id="JARKIE010000266">
    <property type="protein sequence ID" value="KAJ7659894.1"/>
    <property type="molecule type" value="Genomic_DNA"/>
</dbReference>
<accession>A0AAD7G5W5</accession>
<comment type="caution">
    <text evidence="2">The sequence shown here is derived from an EMBL/GenBank/DDBJ whole genome shotgun (WGS) entry which is preliminary data.</text>
</comment>
<keyword evidence="3" id="KW-1185">Reference proteome</keyword>
<feature type="transmembrane region" description="Helical" evidence="1">
    <location>
        <begin position="164"/>
        <end position="182"/>
    </location>
</feature>
<name>A0AAD7G5W5_MYCRO</name>
<proteinExistence type="predicted"/>
<organism evidence="2 3">
    <name type="scientific">Mycena rosella</name>
    <name type="common">Pink bonnet</name>
    <name type="synonym">Agaricus rosellus</name>
    <dbReference type="NCBI Taxonomy" id="1033263"/>
    <lineage>
        <taxon>Eukaryota</taxon>
        <taxon>Fungi</taxon>
        <taxon>Dikarya</taxon>
        <taxon>Basidiomycota</taxon>
        <taxon>Agaricomycotina</taxon>
        <taxon>Agaricomycetes</taxon>
        <taxon>Agaricomycetidae</taxon>
        <taxon>Agaricales</taxon>
        <taxon>Marasmiineae</taxon>
        <taxon>Mycenaceae</taxon>
        <taxon>Mycena</taxon>
    </lineage>
</organism>
<gene>
    <name evidence="2" type="ORF">B0H17DRAFT_866466</name>
</gene>
<feature type="transmembrane region" description="Helical" evidence="1">
    <location>
        <begin position="38"/>
        <end position="59"/>
    </location>
</feature>
<dbReference type="PANTHER" id="PTHR35043:SF7">
    <property type="entry name" value="TRANSCRIPTION FACTOR DOMAIN-CONTAINING PROTEIN"/>
    <property type="match status" value="1"/>
</dbReference>
<evidence type="ECO:0000313" key="3">
    <source>
        <dbReference type="Proteomes" id="UP001221757"/>
    </source>
</evidence>
<evidence type="ECO:0000313" key="2">
    <source>
        <dbReference type="EMBL" id="KAJ7659894.1"/>
    </source>
</evidence>